<accession>A0A516GX55</accession>
<dbReference type="Proteomes" id="UP000317496">
    <property type="component" value="Chromosome"/>
</dbReference>
<evidence type="ECO:0000313" key="1">
    <source>
        <dbReference type="EMBL" id="QDO96128.1"/>
    </source>
</evidence>
<sequence>MSTMRDLLLGRQATPALLWGYDYWQSKRGGRAMPSRADLDPIEMKSFLPHIVLTDVLHNSAPDLPLDFRYRLMGTTVDAHMSRRFTGLRLSELPAQRPGSQMWLNFSEVVEQRQPRFHRVPYVGPHKDFLSLIDLVLPLSDDDRSVTMLMSLVDFIPREVNPPRGR</sequence>
<name>A0A516GX55_9PROT</name>
<dbReference type="Pfam" id="PF07310">
    <property type="entry name" value="PAS_5"/>
    <property type="match status" value="1"/>
</dbReference>
<dbReference type="EMBL" id="CP041636">
    <property type="protein sequence ID" value="QDO96128.1"/>
    <property type="molecule type" value="Genomic_DNA"/>
</dbReference>
<dbReference type="InterPro" id="IPR009922">
    <property type="entry name" value="DUF1457"/>
</dbReference>
<organism evidence="1 2">
    <name type="scientific">Ferrovibrio terrae</name>
    <dbReference type="NCBI Taxonomy" id="2594003"/>
    <lineage>
        <taxon>Bacteria</taxon>
        <taxon>Pseudomonadati</taxon>
        <taxon>Pseudomonadota</taxon>
        <taxon>Alphaproteobacteria</taxon>
        <taxon>Rhodospirillales</taxon>
        <taxon>Rhodospirillaceae</taxon>
        <taxon>Ferrovibrio</taxon>
    </lineage>
</organism>
<proteinExistence type="predicted"/>
<dbReference type="AlphaFoldDB" id="A0A516GX55"/>
<protein>
    <submittedName>
        <fullName evidence="1">PAS domain-containing protein</fullName>
    </submittedName>
</protein>
<evidence type="ECO:0000313" key="2">
    <source>
        <dbReference type="Proteomes" id="UP000317496"/>
    </source>
</evidence>
<dbReference type="KEGG" id="fer:FNB15_02010"/>
<gene>
    <name evidence="1" type="ORF">FNB15_02010</name>
</gene>
<reference evidence="1 2" key="1">
    <citation type="submission" date="2019-07" db="EMBL/GenBank/DDBJ databases">
        <title>Genome sequencing for Ferrovibrio sp. K5.</title>
        <authorList>
            <person name="Park S.-J."/>
        </authorList>
    </citation>
    <scope>NUCLEOTIDE SEQUENCE [LARGE SCALE GENOMIC DNA]</scope>
    <source>
        <strain evidence="1 2">K5</strain>
    </source>
</reference>
<keyword evidence="2" id="KW-1185">Reference proteome</keyword>
<dbReference type="OrthoDB" id="8478534at2"/>